<reference evidence="2 3" key="1">
    <citation type="journal article" date="2021" name="Nat. Plants">
        <title>The Taxus genome provides insights into paclitaxel biosynthesis.</title>
        <authorList>
            <person name="Xiong X."/>
            <person name="Gou J."/>
            <person name="Liao Q."/>
            <person name="Li Y."/>
            <person name="Zhou Q."/>
            <person name="Bi G."/>
            <person name="Li C."/>
            <person name="Du R."/>
            <person name="Wang X."/>
            <person name="Sun T."/>
            <person name="Guo L."/>
            <person name="Liang H."/>
            <person name="Lu P."/>
            <person name="Wu Y."/>
            <person name="Zhang Z."/>
            <person name="Ro D.K."/>
            <person name="Shang Y."/>
            <person name="Huang S."/>
            <person name="Yan J."/>
        </authorList>
    </citation>
    <scope>NUCLEOTIDE SEQUENCE [LARGE SCALE GENOMIC DNA]</scope>
    <source>
        <strain evidence="2">Ta-2019</strain>
    </source>
</reference>
<organism evidence="2 3">
    <name type="scientific">Taxus chinensis</name>
    <name type="common">Chinese yew</name>
    <name type="synonym">Taxus wallichiana var. chinensis</name>
    <dbReference type="NCBI Taxonomy" id="29808"/>
    <lineage>
        <taxon>Eukaryota</taxon>
        <taxon>Viridiplantae</taxon>
        <taxon>Streptophyta</taxon>
        <taxon>Embryophyta</taxon>
        <taxon>Tracheophyta</taxon>
        <taxon>Spermatophyta</taxon>
        <taxon>Pinopsida</taxon>
        <taxon>Pinidae</taxon>
        <taxon>Conifers II</taxon>
        <taxon>Cupressales</taxon>
        <taxon>Taxaceae</taxon>
        <taxon>Taxus</taxon>
    </lineage>
</organism>
<evidence type="ECO:0000313" key="3">
    <source>
        <dbReference type="Proteomes" id="UP000824469"/>
    </source>
</evidence>
<dbReference type="Proteomes" id="UP000824469">
    <property type="component" value="Unassembled WGS sequence"/>
</dbReference>
<evidence type="ECO:0000313" key="2">
    <source>
        <dbReference type="EMBL" id="KAH9301207.1"/>
    </source>
</evidence>
<name>A0AA38CPK1_TAXCH</name>
<dbReference type="AlphaFoldDB" id="A0AA38CPK1"/>
<protein>
    <submittedName>
        <fullName evidence="2">Uncharacterized protein</fullName>
    </submittedName>
</protein>
<dbReference type="EMBL" id="JAHRHJ020000009">
    <property type="protein sequence ID" value="KAH9301207.1"/>
    <property type="molecule type" value="Genomic_DNA"/>
</dbReference>
<comment type="caution">
    <text evidence="2">The sequence shown here is derived from an EMBL/GenBank/DDBJ whole genome shotgun (WGS) entry which is preliminary data.</text>
</comment>
<proteinExistence type="predicted"/>
<gene>
    <name evidence="2" type="ORF">KI387_012790</name>
</gene>
<accession>A0AA38CPK1</accession>
<feature type="non-terminal residue" evidence="2">
    <location>
        <position position="1"/>
    </location>
</feature>
<feature type="non-terminal residue" evidence="2">
    <location>
        <position position="110"/>
    </location>
</feature>
<feature type="region of interest" description="Disordered" evidence="1">
    <location>
        <begin position="1"/>
        <end position="34"/>
    </location>
</feature>
<evidence type="ECO:0000256" key="1">
    <source>
        <dbReference type="SAM" id="MobiDB-lite"/>
    </source>
</evidence>
<keyword evidence="3" id="KW-1185">Reference proteome</keyword>
<sequence length="110" mass="12577">ITMWNASRRQNPPDRPRITPPPHWIALEAPPVNAICDTKEPEEEAKTNETEEENMEDYKKYLEVEEVDMQNGLIEYVDDEDENDEEAPSFSCAIFTRAQSRKGASSSTAM</sequence>
<feature type="compositionally biased region" description="Polar residues" evidence="1">
    <location>
        <begin position="1"/>
        <end position="10"/>
    </location>
</feature>